<dbReference type="InterPro" id="IPR013762">
    <property type="entry name" value="Integrase-like_cat_sf"/>
</dbReference>
<feature type="domain" description="Tyr recombinase" evidence="4">
    <location>
        <begin position="218"/>
        <end position="410"/>
    </location>
</feature>
<reference evidence="5 6" key="1">
    <citation type="submission" date="2015-04" db="EMBL/GenBank/DDBJ databases">
        <title>Complete genome of flavobacterium.</title>
        <authorList>
            <person name="Kwon Y.M."/>
            <person name="Kim S.-J."/>
        </authorList>
    </citation>
    <scope>NUCLEOTIDE SEQUENCE [LARGE SCALE GENOMIC DNA]</scope>
    <source>
        <strain evidence="5 6">DK169</strain>
    </source>
</reference>
<evidence type="ECO:0000259" key="4">
    <source>
        <dbReference type="PROSITE" id="PS51898"/>
    </source>
</evidence>
<dbReference type="AlphaFoldDB" id="A0A0Q0XKK6"/>
<dbReference type="RefSeq" id="WP_055397465.1">
    <property type="nucleotide sequence ID" value="NZ_LCTZ01000002.1"/>
</dbReference>
<dbReference type="PATRIC" id="fig|1547436.3.peg.3559"/>
<dbReference type="InterPro" id="IPR002104">
    <property type="entry name" value="Integrase_catalytic"/>
</dbReference>
<dbReference type="Pfam" id="PF00589">
    <property type="entry name" value="Phage_integrase"/>
    <property type="match status" value="1"/>
</dbReference>
<dbReference type="PANTHER" id="PTHR30349">
    <property type="entry name" value="PHAGE INTEGRASE-RELATED"/>
    <property type="match status" value="1"/>
</dbReference>
<dbReference type="OrthoDB" id="1094492at2"/>
<evidence type="ECO:0000313" key="5">
    <source>
        <dbReference type="EMBL" id="KQC31430.1"/>
    </source>
</evidence>
<accession>A0A0Q0XKK6</accession>
<comment type="similarity">
    <text evidence="1">Belongs to the 'phage' integrase family.</text>
</comment>
<dbReference type="PANTHER" id="PTHR30349:SF64">
    <property type="entry name" value="PROPHAGE INTEGRASE INTD-RELATED"/>
    <property type="match status" value="1"/>
</dbReference>
<dbReference type="Proteomes" id="UP000050827">
    <property type="component" value="Unassembled WGS sequence"/>
</dbReference>
<dbReference type="Gene3D" id="1.10.443.10">
    <property type="entry name" value="Intergrase catalytic core"/>
    <property type="match status" value="1"/>
</dbReference>
<dbReference type="InterPro" id="IPR050090">
    <property type="entry name" value="Tyrosine_recombinase_XerCD"/>
</dbReference>
<dbReference type="Gene3D" id="1.10.150.130">
    <property type="match status" value="1"/>
</dbReference>
<dbReference type="GO" id="GO:0015074">
    <property type="term" value="P:DNA integration"/>
    <property type="evidence" value="ECO:0007669"/>
    <property type="project" value="InterPro"/>
</dbReference>
<dbReference type="InterPro" id="IPR011010">
    <property type="entry name" value="DNA_brk_join_enz"/>
</dbReference>
<evidence type="ECO:0000256" key="2">
    <source>
        <dbReference type="ARBA" id="ARBA00023125"/>
    </source>
</evidence>
<evidence type="ECO:0000313" key="6">
    <source>
        <dbReference type="Proteomes" id="UP000050827"/>
    </source>
</evidence>
<keyword evidence="2" id="KW-0238">DNA-binding</keyword>
<dbReference type="STRING" id="346185.AAY42_17280"/>
<evidence type="ECO:0000256" key="3">
    <source>
        <dbReference type="ARBA" id="ARBA00023172"/>
    </source>
</evidence>
<dbReference type="EMBL" id="LCTZ01000002">
    <property type="protein sequence ID" value="KQC31430.1"/>
    <property type="molecule type" value="Genomic_DNA"/>
</dbReference>
<dbReference type="GO" id="GO:0003677">
    <property type="term" value="F:DNA binding"/>
    <property type="evidence" value="ECO:0007669"/>
    <property type="project" value="UniProtKB-KW"/>
</dbReference>
<evidence type="ECO:0000256" key="1">
    <source>
        <dbReference type="ARBA" id="ARBA00008857"/>
    </source>
</evidence>
<dbReference type="PROSITE" id="PS51898">
    <property type="entry name" value="TYR_RECOMBINASE"/>
    <property type="match status" value="1"/>
</dbReference>
<comment type="caution">
    <text evidence="5">The sequence shown here is derived from an EMBL/GenBank/DDBJ whole genome shotgun (WGS) entry which is preliminary data.</text>
</comment>
<dbReference type="InterPro" id="IPR025269">
    <property type="entry name" value="SAM-like_dom"/>
</dbReference>
<dbReference type="InterPro" id="IPR010998">
    <property type="entry name" value="Integrase_recombinase_N"/>
</dbReference>
<sequence>MDYKISIVLDKRRQLNNYKYPIKVRIYSNLLKKAKRIGTNLTMTENQFINAWGVSPDKVKSEYKASYRILSELYKRAEAAADSLDYFDFDKFKTKLLRKASDKTNAAYHFNKTIKEFESKGRIGAASSYRSSMISLLKYDKEKNSGSGDSLSFHQITPTWLEDYESYMIDDMGRSITTVAIYTRTLRVIFNNAIRANDLEPKYYPFGKGKFEIPEEKTVKKTLTGKQIKEFYQAKLNPLEEKARDYWFFSYVSQGMNFKDIAILKFENIQDSKLVYYRAKTKTKRRTNIKKIEVPLNRESQRILECYGTNYREDGYVFPILQDNDTPEAIFRKVNNFIRATNQQLKRIAKKLDFPSGFSTYWARHSFATNMVNNGASIEFVSEALNHSDISVTQNYLDGFEDETKKDLMDKLLNFD</sequence>
<proteinExistence type="inferred from homology"/>
<name>A0A0Q0XKK6_9FLAO</name>
<dbReference type="GO" id="GO:0006310">
    <property type="term" value="P:DNA recombination"/>
    <property type="evidence" value="ECO:0007669"/>
    <property type="project" value="UniProtKB-KW"/>
</dbReference>
<protein>
    <recommendedName>
        <fullName evidence="4">Tyr recombinase domain-containing protein</fullName>
    </recommendedName>
</protein>
<keyword evidence="3" id="KW-0233">DNA recombination</keyword>
<dbReference type="SUPFAM" id="SSF56349">
    <property type="entry name" value="DNA breaking-rejoining enzymes"/>
    <property type="match status" value="1"/>
</dbReference>
<gene>
    <name evidence="5" type="ORF">AAY42_17280</name>
</gene>
<organism evidence="5 6">
    <name type="scientific">Flagellimonas eckloniae</name>
    <dbReference type="NCBI Taxonomy" id="346185"/>
    <lineage>
        <taxon>Bacteria</taxon>
        <taxon>Pseudomonadati</taxon>
        <taxon>Bacteroidota</taxon>
        <taxon>Flavobacteriia</taxon>
        <taxon>Flavobacteriales</taxon>
        <taxon>Flavobacteriaceae</taxon>
        <taxon>Flagellimonas</taxon>
    </lineage>
</organism>
<dbReference type="Pfam" id="PF13102">
    <property type="entry name" value="Phage_int_SAM_5"/>
    <property type="match status" value="1"/>
</dbReference>
<keyword evidence="6" id="KW-1185">Reference proteome</keyword>